<dbReference type="InterPro" id="IPR029510">
    <property type="entry name" value="Ald_DH_CS_GLU"/>
</dbReference>
<comment type="similarity">
    <text evidence="2 8">Belongs to the aldehyde dehydrogenase family.</text>
</comment>
<evidence type="ECO:0000256" key="6">
    <source>
        <dbReference type="ARBA" id="ARBA00067047"/>
    </source>
</evidence>
<evidence type="ECO:0000256" key="7">
    <source>
        <dbReference type="PROSITE-ProRule" id="PRU10007"/>
    </source>
</evidence>
<dbReference type="InterPro" id="IPR015590">
    <property type="entry name" value="Aldehyde_DH_dom"/>
</dbReference>
<comment type="catalytic activity">
    <reaction evidence="5">
        <text>succinate semialdehyde + NAD(+) + H2O = succinate + NADH + 2 H(+)</text>
        <dbReference type="Rhea" id="RHEA:13217"/>
        <dbReference type="ChEBI" id="CHEBI:15377"/>
        <dbReference type="ChEBI" id="CHEBI:15378"/>
        <dbReference type="ChEBI" id="CHEBI:30031"/>
        <dbReference type="ChEBI" id="CHEBI:57540"/>
        <dbReference type="ChEBI" id="CHEBI:57706"/>
        <dbReference type="ChEBI" id="CHEBI:57945"/>
        <dbReference type="EC" id="1.2.1.16"/>
    </reaction>
</comment>
<dbReference type="InterPro" id="IPR016163">
    <property type="entry name" value="Ald_DH_C"/>
</dbReference>
<dbReference type="CDD" id="cd07103">
    <property type="entry name" value="ALDH_F5_SSADH_GabD"/>
    <property type="match status" value="1"/>
</dbReference>
<dbReference type="PANTHER" id="PTHR43353:SF7">
    <property type="entry name" value="SUCCINATE SEMIALDEHYDE DEHYDROGENASE (EUROFUNG)"/>
    <property type="match status" value="1"/>
</dbReference>
<dbReference type="GO" id="GO:0009450">
    <property type="term" value="P:gamma-aminobutyric acid catabolic process"/>
    <property type="evidence" value="ECO:0007669"/>
    <property type="project" value="TreeGrafter"/>
</dbReference>
<dbReference type="GO" id="GO:0005737">
    <property type="term" value="C:cytoplasm"/>
    <property type="evidence" value="ECO:0007669"/>
    <property type="project" value="TreeGrafter"/>
</dbReference>
<dbReference type="EMBL" id="JAPUFD010000011">
    <property type="protein sequence ID" value="MDI1490435.1"/>
    <property type="molecule type" value="Genomic_DNA"/>
</dbReference>
<dbReference type="SUPFAM" id="SSF53720">
    <property type="entry name" value="ALDH-like"/>
    <property type="match status" value="1"/>
</dbReference>
<dbReference type="Gene3D" id="3.40.309.10">
    <property type="entry name" value="Aldehyde Dehydrogenase, Chain A, domain 2"/>
    <property type="match status" value="1"/>
</dbReference>
<dbReference type="FunFam" id="3.40.605.10:FF:000005">
    <property type="entry name" value="Succinate-semialdehyde dehydrogenase I"/>
    <property type="match status" value="1"/>
</dbReference>
<feature type="domain" description="Aldehyde dehydrogenase" evidence="9">
    <location>
        <begin position="6"/>
        <end position="455"/>
    </location>
</feature>
<dbReference type="Pfam" id="PF00171">
    <property type="entry name" value="Aldedh"/>
    <property type="match status" value="1"/>
</dbReference>
<dbReference type="FunFam" id="3.40.309.10:FF:000004">
    <property type="entry name" value="Succinate-semialdehyde dehydrogenase I"/>
    <property type="match status" value="1"/>
</dbReference>
<proteinExistence type="inferred from homology"/>
<evidence type="ECO:0000256" key="8">
    <source>
        <dbReference type="RuleBase" id="RU003345"/>
    </source>
</evidence>
<name>A0AA43QPX3_9LECA</name>
<comment type="caution">
    <text evidence="10">The sequence shown here is derived from an EMBL/GenBank/DDBJ whole genome shotgun (WGS) entry which is preliminary data.</text>
</comment>
<dbReference type="InterPro" id="IPR050740">
    <property type="entry name" value="Aldehyde_DH_Superfamily"/>
</dbReference>
<evidence type="ECO:0000256" key="5">
    <source>
        <dbReference type="ARBA" id="ARBA00052698"/>
    </source>
</evidence>
<comment type="catalytic activity">
    <reaction evidence="4">
        <text>succinate semialdehyde + NADP(+) + H2O = succinate + NADPH + 2 H(+)</text>
        <dbReference type="Rhea" id="RHEA:13213"/>
        <dbReference type="ChEBI" id="CHEBI:15377"/>
        <dbReference type="ChEBI" id="CHEBI:15378"/>
        <dbReference type="ChEBI" id="CHEBI:30031"/>
        <dbReference type="ChEBI" id="CHEBI:57706"/>
        <dbReference type="ChEBI" id="CHEBI:57783"/>
        <dbReference type="ChEBI" id="CHEBI:58349"/>
        <dbReference type="EC" id="1.2.1.16"/>
    </reaction>
</comment>
<evidence type="ECO:0000256" key="2">
    <source>
        <dbReference type="ARBA" id="ARBA00009986"/>
    </source>
</evidence>
<dbReference type="Proteomes" id="UP001161017">
    <property type="component" value="Unassembled WGS sequence"/>
</dbReference>
<keyword evidence="3 8" id="KW-0560">Oxidoreductase</keyword>
<accession>A0AA43QPX3</accession>
<reference evidence="10" key="1">
    <citation type="journal article" date="2023" name="Genome Biol. Evol.">
        <title>First Whole Genome Sequence and Flow Cytometry Genome Size Data for the Lichen-Forming Fungus Ramalina farinacea (Ascomycota).</title>
        <authorList>
            <person name="Llewellyn T."/>
            <person name="Mian S."/>
            <person name="Hill R."/>
            <person name="Leitch I.J."/>
            <person name="Gaya E."/>
        </authorList>
    </citation>
    <scope>NUCLEOTIDE SEQUENCE</scope>
    <source>
        <strain evidence="10">LIQ254RAFAR</strain>
    </source>
</reference>
<evidence type="ECO:0000313" key="11">
    <source>
        <dbReference type="Proteomes" id="UP001161017"/>
    </source>
</evidence>
<dbReference type="PROSITE" id="PS00687">
    <property type="entry name" value="ALDEHYDE_DEHYDR_GLU"/>
    <property type="match status" value="1"/>
</dbReference>
<evidence type="ECO:0000256" key="1">
    <source>
        <dbReference type="ARBA" id="ARBA00005176"/>
    </source>
</evidence>
<evidence type="ECO:0000313" key="10">
    <source>
        <dbReference type="EMBL" id="MDI1490435.1"/>
    </source>
</evidence>
<feature type="active site" evidence="7">
    <location>
        <position position="231"/>
    </location>
</feature>
<dbReference type="InterPro" id="IPR016161">
    <property type="entry name" value="Ald_DH/histidinol_DH"/>
</dbReference>
<comment type="pathway">
    <text evidence="1">Amino-acid degradation; 4-aminobutanoate degradation.</text>
</comment>
<dbReference type="Gene3D" id="3.40.605.10">
    <property type="entry name" value="Aldehyde Dehydrogenase, Chain A, domain 1"/>
    <property type="match status" value="1"/>
</dbReference>
<dbReference type="PANTHER" id="PTHR43353">
    <property type="entry name" value="SUCCINATE-SEMIALDEHYDE DEHYDROGENASE, MITOCHONDRIAL"/>
    <property type="match status" value="1"/>
</dbReference>
<evidence type="ECO:0000259" key="9">
    <source>
        <dbReference type="Pfam" id="PF00171"/>
    </source>
</evidence>
<evidence type="ECO:0000256" key="4">
    <source>
        <dbReference type="ARBA" id="ARBA00050387"/>
    </source>
</evidence>
<dbReference type="InterPro" id="IPR016162">
    <property type="entry name" value="Ald_DH_N"/>
</dbReference>
<dbReference type="EC" id="1.2.1.16" evidence="6"/>
<sequence>MFIYRYPTTGDQIGTCPEMSTDDTNTAIAAAQRSLTYFKHTAPKDRAKILRRWFDLMHTHQETLARILMYENGRPISGARQEISYAASFFGWFVGEAERSYGYTATGGAPGNRVITIQQPVGVVGVLTTWNFPSAMITRKVGGAIAAGCSVVLKPAAETPYSALALADLGERAGGPHGVFNVVTTDRHVSDVGKAITTHEDVKKISFTGSTRVGKLLMAQASTTMKKCSFELGGNAPFIVFNDADLSKTMQGLLAGKFRGSGQTCVSPNRIYVQSGIHDTFLAEFARQVKSLIKAGSVEDERMTLGCMINAKAREKVEHLVQDAKGKGASAILGGERKPDSPQNFFPATILRDMTPEMEASRTEIFGPVATVYRFYTEEDVVRQANHSEVGLAAYIYTDNLAVAWRVAEALQVGMTGINTGIVSDPAAPFGGVKESGFGREGGRHGIEEFQNSKVCVCF</sequence>
<dbReference type="AlphaFoldDB" id="A0AA43QPX3"/>
<organism evidence="10 11">
    <name type="scientific">Ramalina farinacea</name>
    <dbReference type="NCBI Taxonomy" id="258253"/>
    <lineage>
        <taxon>Eukaryota</taxon>
        <taxon>Fungi</taxon>
        <taxon>Dikarya</taxon>
        <taxon>Ascomycota</taxon>
        <taxon>Pezizomycotina</taxon>
        <taxon>Lecanoromycetes</taxon>
        <taxon>OSLEUM clade</taxon>
        <taxon>Lecanoromycetidae</taxon>
        <taxon>Lecanorales</taxon>
        <taxon>Lecanorineae</taxon>
        <taxon>Ramalinaceae</taxon>
        <taxon>Ramalina</taxon>
    </lineage>
</organism>
<dbReference type="GO" id="GO:0004777">
    <property type="term" value="F:succinate-semialdehyde dehydrogenase (NAD+) activity"/>
    <property type="evidence" value="ECO:0007669"/>
    <property type="project" value="TreeGrafter"/>
</dbReference>
<gene>
    <name evidence="10" type="primary">UGA2_1</name>
    <name evidence="10" type="ORF">OHK93_001638</name>
</gene>
<keyword evidence="11" id="KW-1185">Reference proteome</keyword>
<evidence type="ECO:0000256" key="3">
    <source>
        <dbReference type="ARBA" id="ARBA00023002"/>
    </source>
</evidence>
<protein>
    <recommendedName>
        <fullName evidence="6">succinate-semialdehyde dehydrogenase [NAD(P)(+)]</fullName>
        <ecNumber evidence="6">1.2.1.16</ecNumber>
    </recommendedName>
</protein>